<keyword evidence="3" id="KW-1185">Reference proteome</keyword>
<dbReference type="EMBL" id="WNJO01000002">
    <property type="protein sequence ID" value="MTV81453.1"/>
    <property type="molecule type" value="Genomic_DNA"/>
</dbReference>
<keyword evidence="2" id="KW-0808">Transferase</keyword>
<evidence type="ECO:0000259" key="1">
    <source>
        <dbReference type="PROSITE" id="PS51186"/>
    </source>
</evidence>
<dbReference type="Proteomes" id="UP000466388">
    <property type="component" value="Unassembled WGS sequence"/>
</dbReference>
<dbReference type="CDD" id="cd04301">
    <property type="entry name" value="NAT_SF"/>
    <property type="match status" value="1"/>
</dbReference>
<dbReference type="AlphaFoldDB" id="A0A7X2XTU1"/>
<dbReference type="RefSeq" id="WP_155430741.1">
    <property type="nucleotide sequence ID" value="NZ_WNJO01000002.1"/>
</dbReference>
<gene>
    <name evidence="2" type="ORF">GM612_02130</name>
</gene>
<sequence length="144" mass="16669">MWQTKSFSELSTKELFEIYRLRVATFVVAQQRIYQEVDEQDLIAQHVFYQDDQVAAYARVFKTGDHVTFGRVVTDPAHRGIGMGTQLMNNVLAVIRTHFPHLPVEIEAQTQVADFYKKFDFQTVGKPFIFESTPHIKMTHAAFN</sequence>
<evidence type="ECO:0000313" key="2">
    <source>
        <dbReference type="EMBL" id="MTV81453.1"/>
    </source>
</evidence>
<accession>A0A7X2XTU1</accession>
<dbReference type="Gene3D" id="3.40.630.30">
    <property type="match status" value="1"/>
</dbReference>
<name>A0A7X2XTU1_9LACO</name>
<evidence type="ECO:0000313" key="3">
    <source>
        <dbReference type="Proteomes" id="UP000466388"/>
    </source>
</evidence>
<protein>
    <submittedName>
        <fullName evidence="2">GNAT family N-acetyltransferase</fullName>
    </submittedName>
</protein>
<feature type="domain" description="N-acetyltransferase" evidence="1">
    <location>
        <begin position="5"/>
        <end position="143"/>
    </location>
</feature>
<dbReference type="Pfam" id="PF13673">
    <property type="entry name" value="Acetyltransf_10"/>
    <property type="match status" value="1"/>
</dbReference>
<proteinExistence type="predicted"/>
<dbReference type="InterPro" id="IPR016181">
    <property type="entry name" value="Acyl_CoA_acyltransferase"/>
</dbReference>
<dbReference type="PROSITE" id="PS51186">
    <property type="entry name" value="GNAT"/>
    <property type="match status" value="1"/>
</dbReference>
<dbReference type="InterPro" id="IPR000182">
    <property type="entry name" value="GNAT_dom"/>
</dbReference>
<comment type="caution">
    <text evidence="2">The sequence shown here is derived from an EMBL/GenBank/DDBJ whole genome shotgun (WGS) entry which is preliminary data.</text>
</comment>
<organism evidence="2 3">
    <name type="scientific">Secundilactobacillus folii</name>
    <dbReference type="NCBI Taxonomy" id="2678357"/>
    <lineage>
        <taxon>Bacteria</taxon>
        <taxon>Bacillati</taxon>
        <taxon>Bacillota</taxon>
        <taxon>Bacilli</taxon>
        <taxon>Lactobacillales</taxon>
        <taxon>Lactobacillaceae</taxon>
        <taxon>Secundilactobacillus</taxon>
    </lineage>
</organism>
<reference evidence="2 3" key="1">
    <citation type="submission" date="2019-11" db="EMBL/GenBank/DDBJ databases">
        <title>Lactobacillus sp. nov. CRM56-3, isolated from fermented tea leaves.</title>
        <authorList>
            <person name="Phuengjayaem S."/>
            <person name="Tanasupawat S."/>
        </authorList>
    </citation>
    <scope>NUCLEOTIDE SEQUENCE [LARGE SCALE GENOMIC DNA]</scope>
    <source>
        <strain evidence="2 3">CRM56-3</strain>
    </source>
</reference>
<dbReference type="SUPFAM" id="SSF55729">
    <property type="entry name" value="Acyl-CoA N-acyltransferases (Nat)"/>
    <property type="match status" value="1"/>
</dbReference>
<dbReference type="GO" id="GO:0016747">
    <property type="term" value="F:acyltransferase activity, transferring groups other than amino-acyl groups"/>
    <property type="evidence" value="ECO:0007669"/>
    <property type="project" value="InterPro"/>
</dbReference>